<sequence>MTTTHSRPAPSAAAHAPAPTRAELVARAEALQPLLREHAARIEAERRVTDEVIEALTEAGLFKLTVPRRFGGYESDVRTLIDVTAAIAEGDGSTGWVTAVVNTCNWLAALFPEQAQEEVFGAHPDVRVTGVFGPTATSRKVEGGWRMTGRWYYNSGSSHSSWALLGMPVTDEDGEVVDQAMVLVPRSELTLEDTWFVAGLRGTASNCVIAEDVFVPGHRVMSVPGAIEGDVPADHGPSGLFRTAFAPLLAVGLAGPQLGLGRAALKLVTEKTATKPISYTYYETQRESVGVQLQVAEAAMKIDTAHLHVHRAADDLDTAAARSDDLDVLTRARVRADTGHAIDNLMSALGTLLNVHGAGSFADTNALQRIWRDASVAGRHAASTPAVGMEIYGKLLLGVEERITPFV</sequence>
<comment type="similarity">
    <text evidence="2">Belongs to the HpaH/HsaA monooxygenase family.</text>
</comment>
<dbReference type="InterPro" id="IPR036250">
    <property type="entry name" value="AcylCo_DH-like_C"/>
</dbReference>
<name>A0A2A2D3N2_9ACTN</name>
<dbReference type="InterPro" id="IPR046373">
    <property type="entry name" value="Acyl-CoA_Oxase/DH_mid-dom_sf"/>
</dbReference>
<dbReference type="Pfam" id="PF08028">
    <property type="entry name" value="Acyl-CoA_dh_2"/>
    <property type="match status" value="1"/>
</dbReference>
<dbReference type="AlphaFoldDB" id="A0A2A2D3N2"/>
<accession>A0A2A2D3N2</accession>
<evidence type="ECO:0000256" key="2">
    <source>
        <dbReference type="ARBA" id="ARBA00049661"/>
    </source>
</evidence>
<dbReference type="InterPro" id="IPR013107">
    <property type="entry name" value="Acyl-CoA_DH_C"/>
</dbReference>
<dbReference type="InterPro" id="IPR013786">
    <property type="entry name" value="AcylCoA_DH/ox_N"/>
</dbReference>
<reference evidence="5 6" key="1">
    <citation type="submission" date="2017-08" db="EMBL/GenBank/DDBJ databases">
        <title>Genome sequence of Streptomyces albireticuli NRRL B-1670.</title>
        <authorList>
            <person name="Graham D.E."/>
            <person name="Mahan K.M."/>
            <person name="Klingeman D.M."/>
            <person name="Hettich R.L."/>
            <person name="Parry R.J."/>
            <person name="Spain J.C."/>
        </authorList>
    </citation>
    <scope>NUCLEOTIDE SEQUENCE [LARGE SCALE GENOMIC DNA]</scope>
    <source>
        <strain evidence="5 6">NRRL B-1670</strain>
    </source>
</reference>
<proteinExistence type="inferred from homology"/>
<gene>
    <name evidence="5" type="ORF">CK936_26825</name>
</gene>
<feature type="domain" description="Acyl-CoA dehydrogenase/oxidase N-terminal" evidence="3">
    <location>
        <begin position="35"/>
        <end position="117"/>
    </location>
</feature>
<dbReference type="Proteomes" id="UP000218944">
    <property type="component" value="Unassembled WGS sequence"/>
</dbReference>
<keyword evidence="6" id="KW-1185">Reference proteome</keyword>
<dbReference type="RefSeq" id="WP_095583539.1">
    <property type="nucleotide sequence ID" value="NZ_JAJQQQ010000011.1"/>
</dbReference>
<dbReference type="Pfam" id="PF02771">
    <property type="entry name" value="Acyl-CoA_dh_N"/>
    <property type="match status" value="1"/>
</dbReference>
<feature type="domain" description="Acyl-CoA dehydrogenase C-terminal" evidence="4">
    <location>
        <begin position="252"/>
        <end position="382"/>
    </location>
</feature>
<keyword evidence="1" id="KW-0560">Oxidoreductase</keyword>
<dbReference type="GO" id="GO:0005737">
    <property type="term" value="C:cytoplasm"/>
    <property type="evidence" value="ECO:0007669"/>
    <property type="project" value="TreeGrafter"/>
</dbReference>
<dbReference type="EMBL" id="NSJV01000518">
    <property type="protein sequence ID" value="PAU45940.1"/>
    <property type="molecule type" value="Genomic_DNA"/>
</dbReference>
<dbReference type="Gene3D" id="1.10.540.10">
    <property type="entry name" value="Acyl-CoA dehydrogenase/oxidase, N-terminal domain"/>
    <property type="match status" value="1"/>
</dbReference>
<dbReference type="PANTHER" id="PTHR48083">
    <property type="entry name" value="MEDIUM-CHAIN SPECIFIC ACYL-COA DEHYDROGENASE, MITOCHONDRIAL-RELATED"/>
    <property type="match status" value="1"/>
</dbReference>
<dbReference type="InterPro" id="IPR009100">
    <property type="entry name" value="AcylCoA_DH/oxidase_NM_dom_sf"/>
</dbReference>
<evidence type="ECO:0000259" key="3">
    <source>
        <dbReference type="Pfam" id="PF02771"/>
    </source>
</evidence>
<dbReference type="PANTHER" id="PTHR48083:SF19">
    <property type="entry name" value="FLAVIN-DEPENDENT MONOOXYGENASE, OXYGENASE SUBUNIT HSAA"/>
    <property type="match status" value="1"/>
</dbReference>
<organism evidence="5 6">
    <name type="scientific">Streptomyces albireticuli</name>
    <dbReference type="NCBI Taxonomy" id="1940"/>
    <lineage>
        <taxon>Bacteria</taxon>
        <taxon>Bacillati</taxon>
        <taxon>Actinomycetota</taxon>
        <taxon>Actinomycetes</taxon>
        <taxon>Kitasatosporales</taxon>
        <taxon>Streptomycetaceae</taxon>
        <taxon>Streptomyces</taxon>
    </lineage>
</organism>
<evidence type="ECO:0000313" key="6">
    <source>
        <dbReference type="Proteomes" id="UP000218944"/>
    </source>
</evidence>
<evidence type="ECO:0000313" key="5">
    <source>
        <dbReference type="EMBL" id="PAU45940.1"/>
    </source>
</evidence>
<dbReference type="GO" id="GO:0033539">
    <property type="term" value="P:fatty acid beta-oxidation using acyl-CoA dehydrogenase"/>
    <property type="evidence" value="ECO:0007669"/>
    <property type="project" value="TreeGrafter"/>
</dbReference>
<dbReference type="SUPFAM" id="SSF56645">
    <property type="entry name" value="Acyl-CoA dehydrogenase NM domain-like"/>
    <property type="match status" value="1"/>
</dbReference>
<evidence type="ECO:0000256" key="1">
    <source>
        <dbReference type="ARBA" id="ARBA00023002"/>
    </source>
</evidence>
<dbReference type="Gene3D" id="1.20.140.10">
    <property type="entry name" value="Butyryl-CoA Dehydrogenase, subunit A, domain 3"/>
    <property type="match status" value="1"/>
</dbReference>
<evidence type="ECO:0000259" key="4">
    <source>
        <dbReference type="Pfam" id="PF08028"/>
    </source>
</evidence>
<dbReference type="InterPro" id="IPR037069">
    <property type="entry name" value="AcylCoA_DH/ox_N_sf"/>
</dbReference>
<dbReference type="SUPFAM" id="SSF47203">
    <property type="entry name" value="Acyl-CoA dehydrogenase C-terminal domain-like"/>
    <property type="match status" value="1"/>
</dbReference>
<protein>
    <submittedName>
        <fullName evidence="5">Oxidoreductase</fullName>
    </submittedName>
</protein>
<dbReference type="InterPro" id="IPR050741">
    <property type="entry name" value="Acyl-CoA_dehydrogenase"/>
</dbReference>
<dbReference type="PIRSF" id="PIRSF016578">
    <property type="entry name" value="HsaA"/>
    <property type="match status" value="1"/>
</dbReference>
<dbReference type="Gene3D" id="2.40.110.10">
    <property type="entry name" value="Butyryl-CoA Dehydrogenase, subunit A, domain 2"/>
    <property type="match status" value="1"/>
</dbReference>
<dbReference type="GO" id="GO:0050660">
    <property type="term" value="F:flavin adenine dinucleotide binding"/>
    <property type="evidence" value="ECO:0007669"/>
    <property type="project" value="InterPro"/>
</dbReference>
<comment type="caution">
    <text evidence="5">The sequence shown here is derived from an EMBL/GenBank/DDBJ whole genome shotgun (WGS) entry which is preliminary data.</text>
</comment>
<dbReference type="GO" id="GO:0016712">
    <property type="term" value="F:oxidoreductase activity, acting on paired donors, with incorporation or reduction of molecular oxygen, reduced flavin or flavoprotein as one donor, and incorporation of one atom of oxygen"/>
    <property type="evidence" value="ECO:0007669"/>
    <property type="project" value="TreeGrafter"/>
</dbReference>
<dbReference type="GO" id="GO:0003995">
    <property type="term" value="F:acyl-CoA dehydrogenase activity"/>
    <property type="evidence" value="ECO:0007669"/>
    <property type="project" value="TreeGrafter"/>
</dbReference>